<gene>
    <name evidence="2" type="ORF">ZRA01_28560</name>
</gene>
<organism evidence="2 3">
    <name type="scientific">Zoogloea ramigera</name>
    <dbReference type="NCBI Taxonomy" id="350"/>
    <lineage>
        <taxon>Bacteria</taxon>
        <taxon>Pseudomonadati</taxon>
        <taxon>Pseudomonadota</taxon>
        <taxon>Betaproteobacteria</taxon>
        <taxon>Rhodocyclales</taxon>
        <taxon>Zoogloeaceae</taxon>
        <taxon>Zoogloea</taxon>
    </lineage>
</organism>
<keyword evidence="3" id="KW-1185">Reference proteome</keyword>
<dbReference type="EMBL" id="BJNV01000053">
    <property type="protein sequence ID" value="GEC96783.1"/>
    <property type="molecule type" value="Genomic_DNA"/>
</dbReference>
<protein>
    <submittedName>
        <fullName evidence="2">Uncharacterized protein</fullName>
    </submittedName>
</protein>
<dbReference type="AlphaFoldDB" id="A0A4Y4CZQ0"/>
<keyword evidence="1" id="KW-0732">Signal</keyword>
<evidence type="ECO:0000313" key="3">
    <source>
        <dbReference type="Proteomes" id="UP000318422"/>
    </source>
</evidence>
<name>A0A4Y4CZQ0_ZOORA</name>
<feature type="chain" id="PRO_5021300274" evidence="1">
    <location>
        <begin position="23"/>
        <end position="157"/>
    </location>
</feature>
<reference evidence="2 3" key="1">
    <citation type="submission" date="2019-06" db="EMBL/GenBank/DDBJ databases">
        <title>Whole genome shotgun sequence of Zoogloea ramigera NBRC 15342.</title>
        <authorList>
            <person name="Hosoyama A."/>
            <person name="Uohara A."/>
            <person name="Ohji S."/>
            <person name="Ichikawa N."/>
        </authorList>
    </citation>
    <scope>NUCLEOTIDE SEQUENCE [LARGE SCALE GENOMIC DNA]</scope>
    <source>
        <strain evidence="2 3">NBRC 15342</strain>
    </source>
</reference>
<comment type="caution">
    <text evidence="2">The sequence shown here is derived from an EMBL/GenBank/DDBJ whole genome shotgun (WGS) entry which is preliminary data.</text>
</comment>
<feature type="signal peptide" evidence="1">
    <location>
        <begin position="1"/>
        <end position="22"/>
    </location>
</feature>
<sequence length="157" mass="17055">MHSISRALMLAPLALCALGAQAMPTLDDLSTTPHRDWLTLSGLSHHFQPDRRDWREANPGAGFEREFAGTPWVATAGYFRNSYDRHTVYLGGRWMPLAAGPFRFGAFGLVATGYPSPVLVLPTVSAQLGRVGANLIAVPNLPGYSGYLGLQLRFALD</sequence>
<dbReference type="RefSeq" id="WP_141353443.1">
    <property type="nucleotide sequence ID" value="NZ_BJNV01000053.1"/>
</dbReference>
<accession>A0A4Y4CZQ0</accession>
<evidence type="ECO:0000256" key="1">
    <source>
        <dbReference type="SAM" id="SignalP"/>
    </source>
</evidence>
<proteinExistence type="predicted"/>
<evidence type="ECO:0000313" key="2">
    <source>
        <dbReference type="EMBL" id="GEC96783.1"/>
    </source>
</evidence>
<dbReference type="Gene3D" id="2.40.160.20">
    <property type="match status" value="1"/>
</dbReference>
<dbReference type="Proteomes" id="UP000318422">
    <property type="component" value="Unassembled WGS sequence"/>
</dbReference>
<dbReference type="OrthoDB" id="8593716at2"/>